<organism evidence="2 3">
    <name type="scientific">Brevibacillus centrosporus</name>
    <dbReference type="NCBI Taxonomy" id="54910"/>
    <lineage>
        <taxon>Bacteria</taxon>
        <taxon>Bacillati</taxon>
        <taxon>Bacillota</taxon>
        <taxon>Bacilli</taxon>
        <taxon>Bacillales</taxon>
        <taxon>Paenibacillaceae</taxon>
        <taxon>Brevibacillus</taxon>
    </lineage>
</organism>
<keyword evidence="1" id="KW-1133">Transmembrane helix</keyword>
<reference evidence="3" key="1">
    <citation type="submission" date="2016-10" db="EMBL/GenBank/DDBJ databases">
        <authorList>
            <person name="Varghese N."/>
            <person name="Submissions S."/>
        </authorList>
    </citation>
    <scope>NUCLEOTIDE SEQUENCE [LARGE SCALE GENOMIC DNA]</scope>
    <source>
        <strain evidence="3">OK042</strain>
    </source>
</reference>
<evidence type="ECO:0000256" key="1">
    <source>
        <dbReference type="SAM" id="Phobius"/>
    </source>
</evidence>
<dbReference type="AlphaFoldDB" id="A0A1I3XZC6"/>
<gene>
    <name evidence="2" type="ORF">SAMN05518846_110153</name>
</gene>
<proteinExistence type="predicted"/>
<protein>
    <recommendedName>
        <fullName evidence="4">Transmembrane protein</fullName>
    </recommendedName>
</protein>
<accession>A0A1I3XZC6</accession>
<keyword evidence="1" id="KW-0472">Membrane</keyword>
<name>A0A1I3XZC6_9BACL</name>
<evidence type="ECO:0000313" key="3">
    <source>
        <dbReference type="Proteomes" id="UP000198915"/>
    </source>
</evidence>
<dbReference type="Proteomes" id="UP000198915">
    <property type="component" value="Unassembled WGS sequence"/>
</dbReference>
<feature type="transmembrane region" description="Helical" evidence="1">
    <location>
        <begin position="46"/>
        <end position="63"/>
    </location>
</feature>
<keyword evidence="1" id="KW-0812">Transmembrane</keyword>
<dbReference type="EMBL" id="FORT01000010">
    <property type="protein sequence ID" value="SFK24873.1"/>
    <property type="molecule type" value="Genomic_DNA"/>
</dbReference>
<evidence type="ECO:0000313" key="2">
    <source>
        <dbReference type="EMBL" id="SFK24873.1"/>
    </source>
</evidence>
<sequence>MEDSLSGSVEKRNRVQKQPTLDAFARWTLTVPLLALHLGGVPNTSAFFFFFLACLSLCGCLIVEEGGKKLRLVGTLLGRFTVRFRSKEEPRPKAACSGRVRTLDADCSSFGTSPPTNKNPLTRFASGFAPSKTTSMSNTAQAV</sequence>
<keyword evidence="3" id="KW-1185">Reference proteome</keyword>
<evidence type="ECO:0008006" key="4">
    <source>
        <dbReference type="Google" id="ProtNLM"/>
    </source>
</evidence>